<dbReference type="PANTHER" id="PTHR36424:SF1">
    <property type="entry name" value="LOW AFFINITY K(+) TRANSPORTER 1-RELATED"/>
    <property type="match status" value="1"/>
</dbReference>
<evidence type="ECO:0000313" key="3">
    <source>
        <dbReference type="Proteomes" id="UP001162090"/>
    </source>
</evidence>
<organism evidence="2 3">
    <name type="scientific">Saccharomyces uvarum</name>
    <name type="common">Yeast</name>
    <name type="synonym">Saccharomyces bayanus var. uvarum</name>
    <dbReference type="NCBI Taxonomy" id="230603"/>
    <lineage>
        <taxon>Eukaryota</taxon>
        <taxon>Fungi</taxon>
        <taxon>Dikarya</taxon>
        <taxon>Ascomycota</taxon>
        <taxon>Saccharomycotina</taxon>
        <taxon>Saccharomycetes</taxon>
        <taxon>Saccharomycetales</taxon>
        <taxon>Saccharomycetaceae</taxon>
        <taxon>Saccharomyces</taxon>
    </lineage>
</organism>
<name>A0AA35NJ15_SACUV</name>
<accession>A0AA35NJ15</accession>
<protein>
    <submittedName>
        <fullName evidence="2">Uncharacterized protein</fullName>
    </submittedName>
</protein>
<sequence length="500" mass="57992">MFNHDWKYSINSKTFDDLDIELFRNHRFKTVLNYMIGVVGWNGLKVALFVSDVYTCIKLLAFNSWSNNIIRPYLSFKISKWLFSGCILASIVLLIWESIAGIRIYRTGNISLTYVNNFSRNLNSVLNYSKFCVYNMIERKGFRQKMTFFTFFQLKDCIRLIFTDTPRQVINGLTLWSVLVTVNKSQDLGDLESFSGLINKLKNIGKTNHEEAVILSLMLFSFIVWTLFVFKFLVAIICSIFVYYKIINDQKYGGLREYICVTVSENVDELVERQRKKENENTIYKTGLLESQTFSDFNELENKIESSFNETSYTSNNDSTIELVERRPEFNNQNAFEPVPTMKKVETMESFVDNGNAQHATRFSAIFDPPNINTYNTSDIKKSLETQDRNFTDTQRHKDLNALSGLHQKSSTTRLLKSTTSTEFHESLDSIPNTMSDFQKLTNGTRRPKPPSLQTSGMVNSNTFSEENERIYTPMKAYFRETGLPRKGLLEDEDGTYYYT</sequence>
<dbReference type="GO" id="GO:0015079">
    <property type="term" value="F:potassium ion transmembrane transporter activity"/>
    <property type="evidence" value="ECO:0007669"/>
    <property type="project" value="InterPro"/>
</dbReference>
<evidence type="ECO:0000313" key="2">
    <source>
        <dbReference type="EMBL" id="CAI4044205.1"/>
    </source>
</evidence>
<keyword evidence="1" id="KW-1133">Transmembrane helix</keyword>
<keyword evidence="1" id="KW-0472">Membrane</keyword>
<dbReference type="GO" id="GO:0005886">
    <property type="term" value="C:plasma membrane"/>
    <property type="evidence" value="ECO:0007669"/>
    <property type="project" value="InterPro"/>
</dbReference>
<feature type="transmembrane region" description="Helical" evidence="1">
    <location>
        <begin position="212"/>
        <end position="244"/>
    </location>
</feature>
<dbReference type="PANTHER" id="PTHR36424">
    <property type="entry name" value="PHEROMONE-REGULATED MEMBRANE PROTEIN 6"/>
    <property type="match status" value="1"/>
</dbReference>
<dbReference type="InterPro" id="IPR031606">
    <property type="entry name" value="Kch1/2"/>
</dbReference>
<gene>
    <name evidence="2" type="primary">SUVC10G1100</name>
    <name evidence="2" type="ORF">SUVC_10G1100</name>
</gene>
<dbReference type="EMBL" id="OX365921">
    <property type="protein sequence ID" value="CAI4044205.1"/>
    <property type="molecule type" value="Genomic_DNA"/>
</dbReference>
<reference evidence="2" key="1">
    <citation type="submission" date="2022-10" db="EMBL/GenBank/DDBJ databases">
        <authorList>
            <person name="Byrne P K."/>
        </authorList>
    </citation>
    <scope>NUCLEOTIDE SEQUENCE</scope>
    <source>
        <strain evidence="2">CBS7001</strain>
    </source>
</reference>
<keyword evidence="1" id="KW-0812">Transmembrane</keyword>
<dbReference type="Proteomes" id="UP001162090">
    <property type="component" value="Chromosome 10"/>
</dbReference>
<dbReference type="Pfam" id="PF16944">
    <property type="entry name" value="KCH"/>
    <property type="match status" value="1"/>
</dbReference>
<feature type="transmembrane region" description="Helical" evidence="1">
    <location>
        <begin position="31"/>
        <end position="61"/>
    </location>
</feature>
<proteinExistence type="predicted"/>
<evidence type="ECO:0000256" key="1">
    <source>
        <dbReference type="SAM" id="Phobius"/>
    </source>
</evidence>
<feature type="transmembrane region" description="Helical" evidence="1">
    <location>
        <begin position="81"/>
        <end position="102"/>
    </location>
</feature>
<dbReference type="AlphaFoldDB" id="A0AA35NJ15"/>